<dbReference type="InterPro" id="IPR001387">
    <property type="entry name" value="Cro/C1-type_HTH"/>
</dbReference>
<keyword evidence="1" id="KW-0812">Transmembrane</keyword>
<dbReference type="AlphaFoldDB" id="A0A919BQ85"/>
<keyword evidence="1" id="KW-0472">Membrane</keyword>
<name>A0A919BQ85_9GAMM</name>
<keyword evidence="1" id="KW-1133">Transmembrane helix</keyword>
<gene>
    <name evidence="3" type="ORF">GCM10017161_39440</name>
</gene>
<dbReference type="Gene3D" id="1.10.260.40">
    <property type="entry name" value="lambda repressor-like DNA-binding domains"/>
    <property type="match status" value="1"/>
</dbReference>
<sequence>MNPNICHLSKDRIQLFRKNNGWSQEVLAKAAGVSVRTIQRVEKEGKCSLETHLALSSVFNLAPNELLDNYQGKLTTVSFQLLMKQLIGFTLVACLMALTISIFGQLSWFIDGVGLAFIILFACSCTVITFSSTYLVKSIAALKFLFVRDIPNMPMIQFLRFVLERQIIFVYLGAIIYGLIGVIAIHANYPWPSVTTNPEVLMVNVYGQKLIPLLYATIIAELLLRPIVTKIKALDVDTF</sequence>
<dbReference type="CDD" id="cd00093">
    <property type="entry name" value="HTH_XRE"/>
    <property type="match status" value="1"/>
</dbReference>
<dbReference type="RefSeq" id="WP_229854869.1">
    <property type="nucleotide sequence ID" value="NZ_BNCK01000012.1"/>
</dbReference>
<reference evidence="3" key="2">
    <citation type="submission" date="2020-09" db="EMBL/GenBank/DDBJ databases">
        <authorList>
            <person name="Sun Q."/>
            <person name="Kim S."/>
        </authorList>
    </citation>
    <scope>NUCLEOTIDE SEQUENCE</scope>
    <source>
        <strain evidence="3">KCTC 42731</strain>
    </source>
</reference>
<evidence type="ECO:0000313" key="3">
    <source>
        <dbReference type="EMBL" id="GHG05959.1"/>
    </source>
</evidence>
<evidence type="ECO:0000313" key="4">
    <source>
        <dbReference type="Proteomes" id="UP000623842"/>
    </source>
</evidence>
<evidence type="ECO:0000259" key="2">
    <source>
        <dbReference type="PROSITE" id="PS50943"/>
    </source>
</evidence>
<dbReference type="Proteomes" id="UP000623842">
    <property type="component" value="Unassembled WGS sequence"/>
</dbReference>
<comment type="caution">
    <text evidence="3">The sequence shown here is derived from an EMBL/GenBank/DDBJ whole genome shotgun (WGS) entry which is preliminary data.</text>
</comment>
<feature type="transmembrane region" description="Helical" evidence="1">
    <location>
        <begin position="206"/>
        <end position="224"/>
    </location>
</feature>
<dbReference type="GO" id="GO:0003677">
    <property type="term" value="F:DNA binding"/>
    <property type="evidence" value="ECO:0007669"/>
    <property type="project" value="InterPro"/>
</dbReference>
<protein>
    <recommendedName>
        <fullName evidence="2">HTH cro/C1-type domain-containing protein</fullName>
    </recommendedName>
</protein>
<accession>A0A919BQ85</accession>
<dbReference type="InterPro" id="IPR010982">
    <property type="entry name" value="Lambda_DNA-bd_dom_sf"/>
</dbReference>
<evidence type="ECO:0000256" key="1">
    <source>
        <dbReference type="SAM" id="Phobius"/>
    </source>
</evidence>
<dbReference type="SUPFAM" id="SSF47413">
    <property type="entry name" value="lambda repressor-like DNA-binding domains"/>
    <property type="match status" value="1"/>
</dbReference>
<feature type="transmembrane region" description="Helical" evidence="1">
    <location>
        <begin position="116"/>
        <end position="146"/>
    </location>
</feature>
<proteinExistence type="predicted"/>
<feature type="transmembrane region" description="Helical" evidence="1">
    <location>
        <begin position="86"/>
        <end position="110"/>
    </location>
</feature>
<dbReference type="SMART" id="SM00530">
    <property type="entry name" value="HTH_XRE"/>
    <property type="match status" value="1"/>
</dbReference>
<dbReference type="PROSITE" id="PS50943">
    <property type="entry name" value="HTH_CROC1"/>
    <property type="match status" value="1"/>
</dbReference>
<reference evidence="3" key="1">
    <citation type="journal article" date="2014" name="Int. J. Syst. Evol. Microbiol.">
        <title>Complete genome sequence of Corynebacterium casei LMG S-19264T (=DSM 44701T), isolated from a smear-ripened cheese.</title>
        <authorList>
            <consortium name="US DOE Joint Genome Institute (JGI-PGF)"/>
            <person name="Walter F."/>
            <person name="Albersmeier A."/>
            <person name="Kalinowski J."/>
            <person name="Ruckert C."/>
        </authorList>
    </citation>
    <scope>NUCLEOTIDE SEQUENCE</scope>
    <source>
        <strain evidence="3">KCTC 42731</strain>
    </source>
</reference>
<feature type="transmembrane region" description="Helical" evidence="1">
    <location>
        <begin position="167"/>
        <end position="186"/>
    </location>
</feature>
<keyword evidence="4" id="KW-1185">Reference proteome</keyword>
<organism evidence="3 4">
    <name type="scientific">Thalassotalea marina</name>
    <dbReference type="NCBI Taxonomy" id="1673741"/>
    <lineage>
        <taxon>Bacteria</taxon>
        <taxon>Pseudomonadati</taxon>
        <taxon>Pseudomonadota</taxon>
        <taxon>Gammaproteobacteria</taxon>
        <taxon>Alteromonadales</taxon>
        <taxon>Colwelliaceae</taxon>
        <taxon>Thalassotalea</taxon>
    </lineage>
</organism>
<dbReference type="EMBL" id="BNCK01000012">
    <property type="protein sequence ID" value="GHG05959.1"/>
    <property type="molecule type" value="Genomic_DNA"/>
</dbReference>
<dbReference type="Pfam" id="PF01381">
    <property type="entry name" value="HTH_3"/>
    <property type="match status" value="1"/>
</dbReference>
<feature type="domain" description="HTH cro/C1-type" evidence="2">
    <location>
        <begin position="13"/>
        <end position="66"/>
    </location>
</feature>